<dbReference type="Gene3D" id="1.20.1250.20">
    <property type="entry name" value="MFS general substrate transporter like domains"/>
    <property type="match status" value="2"/>
</dbReference>
<dbReference type="InterPro" id="IPR011701">
    <property type="entry name" value="MFS"/>
</dbReference>
<dbReference type="EMBL" id="RSCD01000002">
    <property type="protein sequence ID" value="RSH94498.1"/>
    <property type="molecule type" value="Genomic_DNA"/>
</dbReference>
<sequence>MSNPASSRPTETERELPSLPQVDTSRQAWAFVFASFLVETLLWGPLNSNGVFLKEYASLQVFATSSETKISLIETLSLFLGYAAGLPLLYIYNRYPQYMKPSIWGGLVLYTVSLLSASFVDSMNLLILFQGIGPGLAAALCAFPIIRWLPEWFDKRRGLAGGFIFSGGGVGGVYMPIFFQFVIDRLGYKWSLRISALITAAVAGLAIPFVNPRIPLASTAHTRQMPMPPLLSTFLRVGFFGCFLCTLLQAFGFFNVGLFLPRFSDTLDATAGAGLLSAFNVSCIFAQLLWGFLTDRMKASSAMALSSSLGCLFVLTMWGFGGGIGLAVLAPFAIVFAVFTGGFTSMWSQSAYNIAGPDKEQQTMLFSGFSIARGLGAALGPTIGAELYRQPSTAGPQRWGSAGSPGLVALVAASLAGSAIVGLLFAHARTMWEIVVKSRDDEGGQVQGEGFEMGASGAGAGAGAGASNGASGVRAG</sequence>
<comment type="caution">
    <text evidence="5">The sequence shown here is derived from an EMBL/GenBank/DDBJ whole genome shotgun (WGS) entry which is preliminary data.</text>
</comment>
<evidence type="ECO:0000256" key="3">
    <source>
        <dbReference type="SAM" id="MobiDB-lite"/>
    </source>
</evidence>
<feature type="region of interest" description="Disordered" evidence="3">
    <location>
        <begin position="457"/>
        <end position="476"/>
    </location>
</feature>
<evidence type="ECO:0000256" key="4">
    <source>
        <dbReference type="SAM" id="Phobius"/>
    </source>
</evidence>
<keyword evidence="4" id="KW-1133">Transmembrane helix</keyword>
<feature type="transmembrane region" description="Helical" evidence="4">
    <location>
        <begin position="126"/>
        <end position="146"/>
    </location>
</feature>
<dbReference type="GO" id="GO:0016020">
    <property type="term" value="C:membrane"/>
    <property type="evidence" value="ECO:0007669"/>
    <property type="project" value="UniProtKB-SubCell"/>
</dbReference>
<dbReference type="Pfam" id="PF07690">
    <property type="entry name" value="MFS_1"/>
    <property type="match status" value="1"/>
</dbReference>
<feature type="transmembrane region" description="Helical" evidence="4">
    <location>
        <begin position="190"/>
        <end position="210"/>
    </location>
</feature>
<feature type="compositionally biased region" description="Low complexity" evidence="3">
    <location>
        <begin position="467"/>
        <end position="476"/>
    </location>
</feature>
<feature type="transmembrane region" description="Helical" evidence="4">
    <location>
        <begin position="365"/>
        <end position="385"/>
    </location>
</feature>
<dbReference type="GO" id="GO:0022857">
    <property type="term" value="F:transmembrane transporter activity"/>
    <property type="evidence" value="ECO:0007669"/>
    <property type="project" value="InterPro"/>
</dbReference>
<evidence type="ECO:0000256" key="1">
    <source>
        <dbReference type="ARBA" id="ARBA00004141"/>
    </source>
</evidence>
<name>A0A427YTN6_9TREE</name>
<gene>
    <name evidence="5" type="ORF">EHS25_004301</name>
</gene>
<reference evidence="5 6" key="1">
    <citation type="submission" date="2018-11" db="EMBL/GenBank/DDBJ databases">
        <title>Genome sequence of Saitozyma podzolica DSM 27192.</title>
        <authorList>
            <person name="Aliyu H."/>
            <person name="Gorte O."/>
            <person name="Ochsenreither K."/>
        </authorList>
    </citation>
    <scope>NUCLEOTIDE SEQUENCE [LARGE SCALE GENOMIC DNA]</scope>
    <source>
        <strain evidence="5 6">DSM 27192</strain>
    </source>
</reference>
<comment type="subcellular location">
    <subcellularLocation>
        <location evidence="1">Membrane</location>
        <topology evidence="1">Multi-pass membrane protein</topology>
    </subcellularLocation>
</comment>
<protein>
    <recommendedName>
        <fullName evidence="7">Major facilitator superfamily (MFS) profile domain-containing protein</fullName>
    </recommendedName>
</protein>
<feature type="transmembrane region" description="Helical" evidence="4">
    <location>
        <begin position="103"/>
        <end position="120"/>
    </location>
</feature>
<dbReference type="OrthoDB" id="2213137at2759"/>
<comment type="similarity">
    <text evidence="2">Belongs to the major facilitator superfamily. Monocarboxylate porter (TC 2.A.1.13) family.</text>
</comment>
<keyword evidence="4" id="KW-0472">Membrane</keyword>
<dbReference type="Proteomes" id="UP000279259">
    <property type="component" value="Unassembled WGS sequence"/>
</dbReference>
<dbReference type="InterPro" id="IPR050327">
    <property type="entry name" value="Proton-linked_MCT"/>
</dbReference>
<dbReference type="PANTHER" id="PTHR11360">
    <property type="entry name" value="MONOCARBOXYLATE TRANSPORTER"/>
    <property type="match status" value="1"/>
</dbReference>
<feature type="transmembrane region" description="Helical" evidence="4">
    <location>
        <begin position="230"/>
        <end position="251"/>
    </location>
</feature>
<feature type="transmembrane region" description="Helical" evidence="4">
    <location>
        <begin position="70"/>
        <end position="91"/>
    </location>
</feature>
<feature type="transmembrane region" description="Helical" evidence="4">
    <location>
        <begin position="271"/>
        <end position="290"/>
    </location>
</feature>
<dbReference type="SUPFAM" id="SSF103473">
    <property type="entry name" value="MFS general substrate transporter"/>
    <property type="match status" value="1"/>
</dbReference>
<evidence type="ECO:0000313" key="5">
    <source>
        <dbReference type="EMBL" id="RSH94498.1"/>
    </source>
</evidence>
<evidence type="ECO:0000313" key="6">
    <source>
        <dbReference type="Proteomes" id="UP000279259"/>
    </source>
</evidence>
<feature type="transmembrane region" description="Helical" evidence="4">
    <location>
        <begin position="405"/>
        <end position="426"/>
    </location>
</feature>
<feature type="compositionally biased region" description="Gly residues" evidence="3">
    <location>
        <begin position="457"/>
        <end position="466"/>
    </location>
</feature>
<dbReference type="PANTHER" id="PTHR11360:SF287">
    <property type="entry name" value="MFS MONOCARBOXYLATE TRANSPORTER"/>
    <property type="match status" value="1"/>
</dbReference>
<dbReference type="AlphaFoldDB" id="A0A427YTN6"/>
<keyword evidence="6" id="KW-1185">Reference proteome</keyword>
<evidence type="ECO:0008006" key="7">
    <source>
        <dbReference type="Google" id="ProtNLM"/>
    </source>
</evidence>
<dbReference type="InterPro" id="IPR036259">
    <property type="entry name" value="MFS_trans_sf"/>
</dbReference>
<feature type="transmembrane region" description="Helical" evidence="4">
    <location>
        <begin position="28"/>
        <end position="46"/>
    </location>
</feature>
<evidence type="ECO:0000256" key="2">
    <source>
        <dbReference type="ARBA" id="ARBA00006727"/>
    </source>
</evidence>
<keyword evidence="4" id="KW-0812">Transmembrane</keyword>
<organism evidence="5 6">
    <name type="scientific">Saitozyma podzolica</name>
    <dbReference type="NCBI Taxonomy" id="1890683"/>
    <lineage>
        <taxon>Eukaryota</taxon>
        <taxon>Fungi</taxon>
        <taxon>Dikarya</taxon>
        <taxon>Basidiomycota</taxon>
        <taxon>Agaricomycotina</taxon>
        <taxon>Tremellomycetes</taxon>
        <taxon>Tremellales</taxon>
        <taxon>Trimorphomycetaceae</taxon>
        <taxon>Saitozyma</taxon>
    </lineage>
</organism>
<accession>A0A427YTN6</accession>
<feature type="transmembrane region" description="Helical" evidence="4">
    <location>
        <begin position="158"/>
        <end position="178"/>
    </location>
</feature>
<proteinExistence type="inferred from homology"/>